<name>A0A819H8X5_9BILA</name>
<dbReference type="Proteomes" id="UP000663856">
    <property type="component" value="Unassembled WGS sequence"/>
</dbReference>
<protein>
    <recommendedName>
        <fullName evidence="5">CCHC-type domain-containing protein</fullName>
    </recommendedName>
</protein>
<dbReference type="AlphaFoldDB" id="A0A819H8X5"/>
<evidence type="ECO:0000313" key="2">
    <source>
        <dbReference type="EMBL" id="CAF2119321.1"/>
    </source>
</evidence>
<dbReference type="EMBL" id="CAJNRF010010294">
    <property type="protein sequence ID" value="CAF2119321.1"/>
    <property type="molecule type" value="Genomic_DNA"/>
</dbReference>
<evidence type="ECO:0008006" key="5">
    <source>
        <dbReference type="Google" id="ProtNLM"/>
    </source>
</evidence>
<gene>
    <name evidence="3" type="ORF">OVN521_LOCUS9025</name>
    <name evidence="2" type="ORF">WKI299_LOCUS24043</name>
</gene>
<evidence type="ECO:0000313" key="4">
    <source>
        <dbReference type="Proteomes" id="UP000663866"/>
    </source>
</evidence>
<evidence type="ECO:0000256" key="1">
    <source>
        <dbReference type="SAM" id="Coils"/>
    </source>
</evidence>
<evidence type="ECO:0000313" key="3">
    <source>
        <dbReference type="EMBL" id="CAF3891820.1"/>
    </source>
</evidence>
<feature type="coiled-coil region" evidence="1">
    <location>
        <begin position="421"/>
        <end position="451"/>
    </location>
</feature>
<keyword evidence="4" id="KW-1185">Reference proteome</keyword>
<organism evidence="3 4">
    <name type="scientific">Rotaria magnacalcarata</name>
    <dbReference type="NCBI Taxonomy" id="392030"/>
    <lineage>
        <taxon>Eukaryota</taxon>
        <taxon>Metazoa</taxon>
        <taxon>Spiralia</taxon>
        <taxon>Gnathifera</taxon>
        <taxon>Rotifera</taxon>
        <taxon>Eurotatoria</taxon>
        <taxon>Bdelloidea</taxon>
        <taxon>Philodinida</taxon>
        <taxon>Philodinidae</taxon>
        <taxon>Rotaria</taxon>
    </lineage>
</organism>
<dbReference type="Proteomes" id="UP000663866">
    <property type="component" value="Unassembled WGS sequence"/>
</dbReference>
<dbReference type="EMBL" id="CAJOBG010001077">
    <property type="protein sequence ID" value="CAF3891820.1"/>
    <property type="molecule type" value="Genomic_DNA"/>
</dbReference>
<proteinExistence type="predicted"/>
<sequence length="530" mass="61284">MECQWSASGVWSTGVPPFPPWVQHPTTINLQPVNSPARSIRRTLSDDMDDDFTVVKKSKKVNQYESHNNINKNKTTVENQGPLQQVVLSPDIRSTSQNQKYSTNSTSHHQITIQSERYATTRYPFSPFIIRFPLTRINEQKIVEELIEHIKHNWSQRVEFFGYRRSTIRCGLNECDLLLFVKDSNSFCTLYDDLNWPNVLNGNAYIIITKPSFPAQLSLIIKNVDLRLDFNEFILDTKTNHKNVKNVIRMKNKFHNEIRLVKIETLSSSDRNELLDQGKIVVNSICYDIVEYLAPVNVLICSKCMGLGHFKKQCKEKDETCKICGLAYQDLKLHQCTQAAKCVHCGGNHNSNVISCPVIKQFRADLTKKLFTHTPYHQAKQTQQMTMNNNNYVYNPANFPPMPAPQQLMISSPNNIIILKLDELNENVMKINNKIEELARKTDKLEKFIEEKIESDMQVMNRLQNIENNSELNNNDIGVLLDTVQNMVQFILKMNKDSKGRPQDADLKYILERQYVQLAKCIEKQVKNKK</sequence>
<keyword evidence="1" id="KW-0175">Coiled coil</keyword>
<accession>A0A819H8X5</accession>
<comment type="caution">
    <text evidence="3">The sequence shown here is derived from an EMBL/GenBank/DDBJ whole genome shotgun (WGS) entry which is preliminary data.</text>
</comment>
<reference evidence="3" key="1">
    <citation type="submission" date="2021-02" db="EMBL/GenBank/DDBJ databases">
        <authorList>
            <person name="Nowell W R."/>
        </authorList>
    </citation>
    <scope>NUCLEOTIDE SEQUENCE</scope>
</reference>